<protein>
    <submittedName>
        <fullName evidence="1">Uncharacterized protein</fullName>
    </submittedName>
</protein>
<accession>A0A7J9C589</accession>
<comment type="caution">
    <text evidence="1">The sequence shown here is derived from an EMBL/GenBank/DDBJ whole genome shotgun (WGS) entry which is preliminary data.</text>
</comment>
<gene>
    <name evidence="1" type="ORF">Gogos_006181</name>
</gene>
<reference evidence="1 2" key="1">
    <citation type="journal article" date="2019" name="Genome Biol. Evol.">
        <title>Insights into the evolution of the New World diploid cottons (Gossypium, subgenus Houzingenia) based on genome sequencing.</title>
        <authorList>
            <person name="Grover C.E."/>
            <person name="Arick M.A. 2nd"/>
            <person name="Thrash A."/>
            <person name="Conover J.L."/>
            <person name="Sanders W.S."/>
            <person name="Peterson D.G."/>
            <person name="Frelichowski J.E."/>
            <person name="Scheffler J.A."/>
            <person name="Scheffler B.E."/>
            <person name="Wendel J.F."/>
        </authorList>
    </citation>
    <scope>NUCLEOTIDE SEQUENCE [LARGE SCALE GENOMIC DNA]</scope>
    <source>
        <strain evidence="1">5</strain>
        <tissue evidence="1">Leaf</tissue>
    </source>
</reference>
<organism evidence="1 2">
    <name type="scientific">Gossypium gossypioides</name>
    <name type="common">Mexican cotton</name>
    <name type="synonym">Selera gossypioides</name>
    <dbReference type="NCBI Taxonomy" id="34282"/>
    <lineage>
        <taxon>Eukaryota</taxon>
        <taxon>Viridiplantae</taxon>
        <taxon>Streptophyta</taxon>
        <taxon>Embryophyta</taxon>
        <taxon>Tracheophyta</taxon>
        <taxon>Spermatophyta</taxon>
        <taxon>Magnoliopsida</taxon>
        <taxon>eudicotyledons</taxon>
        <taxon>Gunneridae</taxon>
        <taxon>Pentapetalae</taxon>
        <taxon>rosids</taxon>
        <taxon>malvids</taxon>
        <taxon>Malvales</taxon>
        <taxon>Malvaceae</taxon>
        <taxon>Malvoideae</taxon>
        <taxon>Gossypium</taxon>
    </lineage>
</organism>
<evidence type="ECO:0000313" key="1">
    <source>
        <dbReference type="EMBL" id="MBA0743514.1"/>
    </source>
</evidence>
<name>A0A7J9C589_GOSGO</name>
<evidence type="ECO:0000313" key="2">
    <source>
        <dbReference type="Proteomes" id="UP000593579"/>
    </source>
</evidence>
<dbReference type="Proteomes" id="UP000593579">
    <property type="component" value="Unassembled WGS sequence"/>
</dbReference>
<proteinExistence type="predicted"/>
<dbReference type="OrthoDB" id="1000832at2759"/>
<dbReference type="EMBL" id="JABEZY010000008">
    <property type="protein sequence ID" value="MBA0743514.1"/>
    <property type="molecule type" value="Genomic_DNA"/>
</dbReference>
<sequence length="136" mass="15737">EEPPDEGGDLETLGEGTYKSLSFRDVVQNIGSMNNTMDDEWEVDDFVLREDNVRKGIVDRVHSIEFSNRVYGLIEESMSKTLVIKLLGRKIRYNNLFHKVCALWKLSHPKIRPKSFRGILGILAYMSSEFRKVDTR</sequence>
<feature type="non-terminal residue" evidence="1">
    <location>
        <position position="1"/>
    </location>
</feature>
<dbReference type="AlphaFoldDB" id="A0A7J9C589"/>
<keyword evidence="2" id="KW-1185">Reference proteome</keyword>